<dbReference type="AlphaFoldDB" id="A0A820KSS6"/>
<dbReference type="Pfam" id="PF04577">
    <property type="entry name" value="Glyco_transf_61"/>
    <property type="match status" value="1"/>
</dbReference>
<evidence type="ECO:0000313" key="2">
    <source>
        <dbReference type="EMBL" id="CAF4344275.1"/>
    </source>
</evidence>
<dbReference type="InterPro" id="IPR049625">
    <property type="entry name" value="Glyco_transf_61_cat"/>
</dbReference>
<accession>A0A820KSS6</accession>
<comment type="caution">
    <text evidence="2">The sequence shown here is derived from an EMBL/GenBank/DDBJ whole genome shotgun (WGS) entry which is preliminary data.</text>
</comment>
<reference evidence="2" key="1">
    <citation type="submission" date="2021-02" db="EMBL/GenBank/DDBJ databases">
        <authorList>
            <person name="Nowell W R."/>
        </authorList>
    </citation>
    <scope>NUCLEOTIDE SEQUENCE</scope>
</reference>
<dbReference type="Proteomes" id="UP000663823">
    <property type="component" value="Unassembled WGS sequence"/>
</dbReference>
<name>A0A820KSS6_9BILA</name>
<protein>
    <recommendedName>
        <fullName evidence="1">Glycosyltransferase 61 catalytic domain-containing protein</fullName>
    </recommendedName>
</protein>
<evidence type="ECO:0000259" key="1">
    <source>
        <dbReference type="Pfam" id="PF04577"/>
    </source>
</evidence>
<feature type="domain" description="Glycosyltransferase 61 catalytic" evidence="1">
    <location>
        <begin position="14"/>
        <end position="96"/>
    </location>
</feature>
<evidence type="ECO:0000313" key="3">
    <source>
        <dbReference type="Proteomes" id="UP000663823"/>
    </source>
</evidence>
<sequence>MATDELAATDKKDCIILIKRRDGDARSIIEHLDLIAVMSSALNKSKMLSDLRIEIFEARGHIRDHIALFRRARIIVGSHGAGMMNILWSSPETHVVEIGYTTGMTFPEMYAEMSLHLEHHYWICKGHGDYSAPIHVDMGDFMYIFNQIMH</sequence>
<dbReference type="EMBL" id="CAJOAX010061401">
    <property type="protein sequence ID" value="CAF4344275.1"/>
    <property type="molecule type" value="Genomic_DNA"/>
</dbReference>
<proteinExistence type="predicted"/>
<dbReference type="GO" id="GO:0016757">
    <property type="term" value="F:glycosyltransferase activity"/>
    <property type="evidence" value="ECO:0007669"/>
    <property type="project" value="InterPro"/>
</dbReference>
<gene>
    <name evidence="2" type="ORF">OTI717_LOCUS43339</name>
</gene>
<organism evidence="2 3">
    <name type="scientific">Rotaria sordida</name>
    <dbReference type="NCBI Taxonomy" id="392033"/>
    <lineage>
        <taxon>Eukaryota</taxon>
        <taxon>Metazoa</taxon>
        <taxon>Spiralia</taxon>
        <taxon>Gnathifera</taxon>
        <taxon>Rotifera</taxon>
        <taxon>Eurotatoria</taxon>
        <taxon>Bdelloidea</taxon>
        <taxon>Philodinida</taxon>
        <taxon>Philodinidae</taxon>
        <taxon>Rotaria</taxon>
    </lineage>
</organism>